<gene>
    <name evidence="1" type="ORF">F8M41_009703</name>
</gene>
<sequence>MKFDLAIHNIIDKYSAVSRSGLINQHQGLDAILEEINKALKSLIPPIPQEYHWKVTARNCKKFLQLQNNFFRLIRYNDLQTTGPRTRPKSISECQRFRMRLRKNNIIGPLESRMICKNLGDQELSSKLTDFITLAKKIRKEYITKVFCNNSTNSFCRPIPITKQKEITQGEESKMTRPEIIHKIEAFLEQINKSIQKQYHGFRRKKVNGLFIVLEEIRSLFNSENEHDNADCAESSISDNDAREE</sequence>
<comment type="caution">
    <text evidence="1">The sequence shown here is derived from an EMBL/GenBank/DDBJ whole genome shotgun (WGS) entry which is preliminary data.</text>
</comment>
<evidence type="ECO:0000313" key="1">
    <source>
        <dbReference type="EMBL" id="KAF0535247.1"/>
    </source>
</evidence>
<reference evidence="1 2" key="1">
    <citation type="journal article" date="2019" name="Environ. Microbiol.">
        <title>At the nexus of three kingdoms: the genome of the mycorrhizal fungus Gigaspora margarita provides insights into plant, endobacterial and fungal interactions.</title>
        <authorList>
            <person name="Venice F."/>
            <person name="Ghignone S."/>
            <person name="Salvioli di Fossalunga A."/>
            <person name="Amselem J."/>
            <person name="Novero M."/>
            <person name="Xianan X."/>
            <person name="Sedzielewska Toro K."/>
            <person name="Morin E."/>
            <person name="Lipzen A."/>
            <person name="Grigoriev I.V."/>
            <person name="Henrissat B."/>
            <person name="Martin F.M."/>
            <person name="Bonfante P."/>
        </authorList>
    </citation>
    <scope>NUCLEOTIDE SEQUENCE [LARGE SCALE GENOMIC DNA]</scope>
    <source>
        <strain evidence="1 2">BEG34</strain>
    </source>
</reference>
<organism evidence="1 2">
    <name type="scientific">Gigaspora margarita</name>
    <dbReference type="NCBI Taxonomy" id="4874"/>
    <lineage>
        <taxon>Eukaryota</taxon>
        <taxon>Fungi</taxon>
        <taxon>Fungi incertae sedis</taxon>
        <taxon>Mucoromycota</taxon>
        <taxon>Glomeromycotina</taxon>
        <taxon>Glomeromycetes</taxon>
        <taxon>Diversisporales</taxon>
        <taxon>Gigasporaceae</taxon>
        <taxon>Gigaspora</taxon>
    </lineage>
</organism>
<dbReference type="Proteomes" id="UP000439903">
    <property type="component" value="Unassembled WGS sequence"/>
</dbReference>
<dbReference type="AlphaFoldDB" id="A0A8H4EQD4"/>
<proteinExistence type="predicted"/>
<protein>
    <submittedName>
        <fullName evidence="1">Uncharacterized protein</fullName>
    </submittedName>
</protein>
<evidence type="ECO:0000313" key="2">
    <source>
        <dbReference type="Proteomes" id="UP000439903"/>
    </source>
</evidence>
<name>A0A8H4EQD4_GIGMA</name>
<accession>A0A8H4EQD4</accession>
<dbReference type="EMBL" id="WTPW01000207">
    <property type="protein sequence ID" value="KAF0535247.1"/>
    <property type="molecule type" value="Genomic_DNA"/>
</dbReference>
<keyword evidence="2" id="KW-1185">Reference proteome</keyword>
<dbReference type="OrthoDB" id="2378260at2759"/>